<reference evidence="6 7" key="1">
    <citation type="submission" date="2020-10" db="EMBL/GenBank/DDBJ databases">
        <title>The Coptis chinensis genome and diversification of protoberbering-type alkaloids.</title>
        <authorList>
            <person name="Wang B."/>
            <person name="Shu S."/>
            <person name="Song C."/>
            <person name="Liu Y."/>
        </authorList>
    </citation>
    <scope>NUCLEOTIDE SEQUENCE [LARGE SCALE GENOMIC DNA]</scope>
    <source>
        <strain evidence="6">HL-2020</strain>
        <tissue evidence="6">Leaf</tissue>
    </source>
</reference>
<dbReference type="Gene3D" id="3.10.110.10">
    <property type="entry name" value="Ubiquitin Conjugating Enzyme"/>
    <property type="match status" value="1"/>
</dbReference>
<keyword evidence="7" id="KW-1185">Reference proteome</keyword>
<keyword evidence="4" id="KW-0547">Nucleotide-binding</keyword>
<dbReference type="GO" id="GO:0005524">
    <property type="term" value="F:ATP binding"/>
    <property type="evidence" value="ECO:0007669"/>
    <property type="project" value="UniProtKB-UniRule"/>
</dbReference>
<name>A0A835M0C0_9MAGN</name>
<dbReference type="GO" id="GO:0016740">
    <property type="term" value="F:transferase activity"/>
    <property type="evidence" value="ECO:0007669"/>
    <property type="project" value="UniProtKB-KW"/>
</dbReference>
<evidence type="ECO:0000256" key="4">
    <source>
        <dbReference type="RuleBase" id="RU362109"/>
    </source>
</evidence>
<evidence type="ECO:0000256" key="1">
    <source>
        <dbReference type="ARBA" id="ARBA00022679"/>
    </source>
</evidence>
<evidence type="ECO:0000313" key="7">
    <source>
        <dbReference type="Proteomes" id="UP000631114"/>
    </source>
</evidence>
<sequence length="176" mass="18596">MGHRQALLQVETDTWCSSGGLNVDGTLVQVGVWGDGGHPFKPPKVTFCTKIFHPNINSDGSICLGILAKRAMDPQGHHIEVRGLVAICCLLSQLVEVEARSNFLLRGSPSAAKVINPPVATGLSNAVINSPAASLNFGVINPAATILPSIDPHLAQTTLGVNPPFYPQRPGQMECD</sequence>
<keyword evidence="1" id="KW-0808">Transferase</keyword>
<dbReference type="PROSITE" id="PS00183">
    <property type="entry name" value="UBC_1"/>
    <property type="match status" value="1"/>
</dbReference>
<dbReference type="InterPro" id="IPR016135">
    <property type="entry name" value="UBQ-conjugating_enzyme/RWD"/>
</dbReference>
<dbReference type="Pfam" id="PF00179">
    <property type="entry name" value="UQ_con"/>
    <property type="match status" value="1"/>
</dbReference>
<dbReference type="InterPro" id="IPR023313">
    <property type="entry name" value="UBQ-conjugating_AS"/>
</dbReference>
<dbReference type="OrthoDB" id="19692at2759"/>
<evidence type="ECO:0000256" key="2">
    <source>
        <dbReference type="ARBA" id="ARBA00022786"/>
    </source>
</evidence>
<feature type="domain" description="UBC core" evidence="5">
    <location>
        <begin position="38"/>
        <end position="92"/>
    </location>
</feature>
<dbReference type="SUPFAM" id="SSF54495">
    <property type="entry name" value="UBC-like"/>
    <property type="match status" value="1"/>
</dbReference>
<dbReference type="PANTHER" id="PTHR24068">
    <property type="entry name" value="UBIQUITIN-CONJUGATING ENZYME E2"/>
    <property type="match status" value="1"/>
</dbReference>
<dbReference type="Proteomes" id="UP000631114">
    <property type="component" value="Unassembled WGS sequence"/>
</dbReference>
<protein>
    <recommendedName>
        <fullName evidence="5">UBC core domain-containing protein</fullName>
    </recommendedName>
</protein>
<dbReference type="InterPro" id="IPR000608">
    <property type="entry name" value="UBC"/>
</dbReference>
<organism evidence="6 7">
    <name type="scientific">Coptis chinensis</name>
    <dbReference type="NCBI Taxonomy" id="261450"/>
    <lineage>
        <taxon>Eukaryota</taxon>
        <taxon>Viridiplantae</taxon>
        <taxon>Streptophyta</taxon>
        <taxon>Embryophyta</taxon>
        <taxon>Tracheophyta</taxon>
        <taxon>Spermatophyta</taxon>
        <taxon>Magnoliopsida</taxon>
        <taxon>Ranunculales</taxon>
        <taxon>Ranunculaceae</taxon>
        <taxon>Coptidoideae</taxon>
        <taxon>Coptis</taxon>
    </lineage>
</organism>
<comment type="similarity">
    <text evidence="4">Belongs to the ubiquitin-conjugating enzyme family.</text>
</comment>
<feature type="non-terminal residue" evidence="6">
    <location>
        <position position="1"/>
    </location>
</feature>
<dbReference type="AlphaFoldDB" id="A0A835M0C0"/>
<keyword evidence="4" id="KW-0067">ATP-binding</keyword>
<proteinExistence type="inferred from homology"/>
<evidence type="ECO:0000259" key="5">
    <source>
        <dbReference type="Pfam" id="PF00179"/>
    </source>
</evidence>
<feature type="active site" description="Glycyl thioester intermediate" evidence="3">
    <location>
        <position position="63"/>
    </location>
</feature>
<evidence type="ECO:0000256" key="3">
    <source>
        <dbReference type="PROSITE-ProRule" id="PRU10133"/>
    </source>
</evidence>
<keyword evidence="2 4" id="KW-0833">Ubl conjugation pathway</keyword>
<gene>
    <name evidence="6" type="ORF">IFM89_017763</name>
</gene>
<comment type="caution">
    <text evidence="6">The sequence shown here is derived from an EMBL/GenBank/DDBJ whole genome shotgun (WGS) entry which is preliminary data.</text>
</comment>
<evidence type="ECO:0000313" key="6">
    <source>
        <dbReference type="EMBL" id="KAF9609624.1"/>
    </source>
</evidence>
<dbReference type="EMBL" id="JADFTS010000004">
    <property type="protein sequence ID" value="KAF9609624.1"/>
    <property type="molecule type" value="Genomic_DNA"/>
</dbReference>
<accession>A0A835M0C0</accession>